<dbReference type="Proteomes" id="UP000502823">
    <property type="component" value="Unassembled WGS sequence"/>
</dbReference>
<dbReference type="AlphaFoldDB" id="A0A6L2PEC3"/>
<name>A0A6L2PEC3_COPFO</name>
<evidence type="ECO:0000313" key="3">
    <source>
        <dbReference type="EMBL" id="GFG30834.1"/>
    </source>
</evidence>
<sequence length="333" mass="36981">MQELGFGLTISMVRKAAYQLGKSSGHEHLMNADKDSASVSAVGKRYVYKRAHTEHGESHRLLGCVCANGMWIPPSIIFKEVRWDDTLKQDCLPNAVVKLSPKGWINSELLVEWFTFFISSIPPAHPVILLMDSHASHISPEAVSLVKSNNVFLLTFPAHTTQLLQPLDVGIYKSLKSHWSHEVNKFMRKNATEKSNRTSFHLILSPAFVQSFRAKNIQNTFKKTGIYPFSSDAVPPEALAPSRLTKKSVPLSLQQNSEVPTGPVSQTEDILSLPKISMKSNLKPERKTRDSRAKCHSPPGEPITAPSEPSTSKSNEITVGEKSKKTKKMADED</sequence>
<feature type="compositionally biased region" description="Basic and acidic residues" evidence="1">
    <location>
        <begin position="319"/>
        <end position="333"/>
    </location>
</feature>
<dbReference type="PANTHER" id="PTHR19303:SF74">
    <property type="entry name" value="POGO TRANSPOSABLE ELEMENT WITH KRAB DOMAIN"/>
    <property type="match status" value="1"/>
</dbReference>
<evidence type="ECO:0000313" key="4">
    <source>
        <dbReference type="Proteomes" id="UP000502823"/>
    </source>
</evidence>
<gene>
    <name evidence="3" type="ORF">Cfor_00762</name>
</gene>
<feature type="domain" description="DDE-1" evidence="2">
    <location>
        <begin position="61"/>
        <end position="196"/>
    </location>
</feature>
<feature type="region of interest" description="Disordered" evidence="1">
    <location>
        <begin position="277"/>
        <end position="333"/>
    </location>
</feature>
<dbReference type="EMBL" id="BLKM01000257">
    <property type="protein sequence ID" value="GFG30834.1"/>
    <property type="molecule type" value="Genomic_DNA"/>
</dbReference>
<feature type="compositionally biased region" description="Basic and acidic residues" evidence="1">
    <location>
        <begin position="282"/>
        <end position="293"/>
    </location>
</feature>
<dbReference type="InterPro" id="IPR050863">
    <property type="entry name" value="CenT-Element_Derived"/>
</dbReference>
<proteinExistence type="predicted"/>
<evidence type="ECO:0000259" key="2">
    <source>
        <dbReference type="Pfam" id="PF03184"/>
    </source>
</evidence>
<comment type="caution">
    <text evidence="3">The sequence shown here is derived from an EMBL/GenBank/DDBJ whole genome shotgun (WGS) entry which is preliminary data.</text>
</comment>
<accession>A0A6L2PEC3</accession>
<feature type="compositionally biased region" description="Polar residues" evidence="1">
    <location>
        <begin position="251"/>
        <end position="268"/>
    </location>
</feature>
<feature type="region of interest" description="Disordered" evidence="1">
    <location>
        <begin position="249"/>
        <end position="268"/>
    </location>
</feature>
<protein>
    <recommendedName>
        <fullName evidence="2">DDE-1 domain-containing protein</fullName>
    </recommendedName>
</protein>
<dbReference type="GO" id="GO:0003677">
    <property type="term" value="F:DNA binding"/>
    <property type="evidence" value="ECO:0007669"/>
    <property type="project" value="TreeGrafter"/>
</dbReference>
<reference evidence="4" key="1">
    <citation type="submission" date="2020-01" db="EMBL/GenBank/DDBJ databases">
        <title>Draft genome sequence of the Termite Coptotermes fromosanus.</title>
        <authorList>
            <person name="Itakura S."/>
            <person name="Yosikawa Y."/>
            <person name="Umezawa K."/>
        </authorList>
    </citation>
    <scope>NUCLEOTIDE SEQUENCE [LARGE SCALE GENOMIC DNA]</scope>
</reference>
<dbReference type="PANTHER" id="PTHR19303">
    <property type="entry name" value="TRANSPOSON"/>
    <property type="match status" value="1"/>
</dbReference>
<dbReference type="Pfam" id="PF03184">
    <property type="entry name" value="DDE_1"/>
    <property type="match status" value="1"/>
</dbReference>
<dbReference type="GO" id="GO:0005634">
    <property type="term" value="C:nucleus"/>
    <property type="evidence" value="ECO:0007669"/>
    <property type="project" value="TreeGrafter"/>
</dbReference>
<organism evidence="3 4">
    <name type="scientific">Coptotermes formosanus</name>
    <name type="common">Formosan subterranean termite</name>
    <dbReference type="NCBI Taxonomy" id="36987"/>
    <lineage>
        <taxon>Eukaryota</taxon>
        <taxon>Metazoa</taxon>
        <taxon>Ecdysozoa</taxon>
        <taxon>Arthropoda</taxon>
        <taxon>Hexapoda</taxon>
        <taxon>Insecta</taxon>
        <taxon>Pterygota</taxon>
        <taxon>Neoptera</taxon>
        <taxon>Polyneoptera</taxon>
        <taxon>Dictyoptera</taxon>
        <taxon>Blattodea</taxon>
        <taxon>Blattoidea</taxon>
        <taxon>Termitoidae</taxon>
        <taxon>Rhinotermitidae</taxon>
        <taxon>Coptotermes</taxon>
    </lineage>
</organism>
<dbReference type="InterPro" id="IPR004875">
    <property type="entry name" value="DDE_SF_endonuclease_dom"/>
</dbReference>
<feature type="compositionally biased region" description="Polar residues" evidence="1">
    <location>
        <begin position="307"/>
        <end position="317"/>
    </location>
</feature>
<dbReference type="InParanoid" id="A0A6L2PEC3"/>
<keyword evidence="4" id="KW-1185">Reference proteome</keyword>
<dbReference type="OrthoDB" id="6925323at2759"/>
<evidence type="ECO:0000256" key="1">
    <source>
        <dbReference type="SAM" id="MobiDB-lite"/>
    </source>
</evidence>